<sequence>MWGLQDDLRCASMAVESLGCMLHQRVARKGLQSSSMGSRATDDIRFGSTLSRHLALTGKFSLFLWF</sequence>
<dbReference type="Proteomes" id="UP000822688">
    <property type="component" value="Chromosome 1"/>
</dbReference>
<comment type="caution">
    <text evidence="1">The sequence shown here is derived from an EMBL/GenBank/DDBJ whole genome shotgun (WGS) entry which is preliminary data.</text>
</comment>
<dbReference type="EMBL" id="CM026421">
    <property type="protein sequence ID" value="KAG0591325.1"/>
    <property type="molecule type" value="Genomic_DNA"/>
</dbReference>
<reference evidence="1" key="1">
    <citation type="submission" date="2020-06" db="EMBL/GenBank/DDBJ databases">
        <title>WGS assembly of Ceratodon purpureus strain R40.</title>
        <authorList>
            <person name="Carey S.B."/>
            <person name="Jenkins J."/>
            <person name="Shu S."/>
            <person name="Lovell J.T."/>
            <person name="Sreedasyam A."/>
            <person name="Maumus F."/>
            <person name="Tiley G.P."/>
            <person name="Fernandez-Pozo N."/>
            <person name="Barry K."/>
            <person name="Chen C."/>
            <person name="Wang M."/>
            <person name="Lipzen A."/>
            <person name="Daum C."/>
            <person name="Saski C.A."/>
            <person name="Payton A.C."/>
            <person name="Mcbreen J.C."/>
            <person name="Conrad R.E."/>
            <person name="Kollar L.M."/>
            <person name="Olsson S."/>
            <person name="Huttunen S."/>
            <person name="Landis J.B."/>
            <person name="Wickett N.J."/>
            <person name="Johnson M.G."/>
            <person name="Rensing S.A."/>
            <person name="Grimwood J."/>
            <person name="Schmutz J."/>
            <person name="Mcdaniel S.F."/>
        </authorList>
    </citation>
    <scope>NUCLEOTIDE SEQUENCE</scope>
    <source>
        <strain evidence="1">R40</strain>
    </source>
</reference>
<proteinExistence type="predicted"/>
<organism evidence="1 2">
    <name type="scientific">Ceratodon purpureus</name>
    <name type="common">Fire moss</name>
    <name type="synonym">Dicranum purpureum</name>
    <dbReference type="NCBI Taxonomy" id="3225"/>
    <lineage>
        <taxon>Eukaryota</taxon>
        <taxon>Viridiplantae</taxon>
        <taxon>Streptophyta</taxon>
        <taxon>Embryophyta</taxon>
        <taxon>Bryophyta</taxon>
        <taxon>Bryophytina</taxon>
        <taxon>Bryopsida</taxon>
        <taxon>Dicranidae</taxon>
        <taxon>Pseudoditrichales</taxon>
        <taxon>Ditrichaceae</taxon>
        <taxon>Ceratodon</taxon>
    </lineage>
</organism>
<protein>
    <submittedName>
        <fullName evidence="1">Uncharacterized protein</fullName>
    </submittedName>
</protein>
<name>A0A8T0J712_CERPU</name>
<evidence type="ECO:0000313" key="1">
    <source>
        <dbReference type="EMBL" id="KAG0591325.1"/>
    </source>
</evidence>
<gene>
    <name evidence="1" type="ORF">KC19_1G167100</name>
</gene>
<dbReference type="AlphaFoldDB" id="A0A8T0J712"/>
<accession>A0A8T0J712</accession>
<keyword evidence="2" id="KW-1185">Reference proteome</keyword>
<evidence type="ECO:0000313" key="2">
    <source>
        <dbReference type="Proteomes" id="UP000822688"/>
    </source>
</evidence>